<feature type="domain" description="Helicase ATP-binding" evidence="13">
    <location>
        <begin position="22"/>
        <end position="189"/>
    </location>
</feature>
<dbReference type="GO" id="GO:0005524">
    <property type="term" value="F:ATP binding"/>
    <property type="evidence" value="ECO:0007669"/>
    <property type="project" value="UniProtKB-KW"/>
</dbReference>
<dbReference type="Gene3D" id="3.40.50.300">
    <property type="entry name" value="P-loop containing nucleotide triphosphate hydrolases"/>
    <property type="match status" value="2"/>
</dbReference>
<comment type="catalytic activity">
    <reaction evidence="11">
        <text>ATP + H2O = ADP + phosphate + H(+)</text>
        <dbReference type="Rhea" id="RHEA:13065"/>
        <dbReference type="ChEBI" id="CHEBI:15377"/>
        <dbReference type="ChEBI" id="CHEBI:15378"/>
        <dbReference type="ChEBI" id="CHEBI:30616"/>
        <dbReference type="ChEBI" id="CHEBI:43474"/>
        <dbReference type="ChEBI" id="CHEBI:456216"/>
    </reaction>
</comment>
<dbReference type="InterPro" id="IPR029491">
    <property type="entry name" value="Helicase_HTH"/>
</dbReference>
<dbReference type="InterPro" id="IPR001650">
    <property type="entry name" value="Helicase_C-like"/>
</dbReference>
<dbReference type="SMART" id="SM00956">
    <property type="entry name" value="RQC"/>
    <property type="match status" value="1"/>
</dbReference>
<dbReference type="PROSITE" id="PS50967">
    <property type="entry name" value="HRDC"/>
    <property type="match status" value="1"/>
</dbReference>
<dbReference type="GO" id="GO:0009378">
    <property type="term" value="F:four-way junction helicase activity"/>
    <property type="evidence" value="ECO:0007669"/>
    <property type="project" value="TreeGrafter"/>
</dbReference>
<dbReference type="InterPro" id="IPR036388">
    <property type="entry name" value="WH-like_DNA-bd_sf"/>
</dbReference>
<evidence type="ECO:0000259" key="13">
    <source>
        <dbReference type="PROSITE" id="PS51192"/>
    </source>
</evidence>
<feature type="domain" description="Helicase C-terminal" evidence="14">
    <location>
        <begin position="217"/>
        <end position="368"/>
    </location>
</feature>
<organism evidence="15 16">
    <name type="scientific">Daucus carota subsp. sativus</name>
    <name type="common">Carrot</name>
    <dbReference type="NCBI Taxonomy" id="79200"/>
    <lineage>
        <taxon>Eukaryota</taxon>
        <taxon>Viridiplantae</taxon>
        <taxon>Streptophyta</taxon>
        <taxon>Embryophyta</taxon>
        <taxon>Tracheophyta</taxon>
        <taxon>Spermatophyta</taxon>
        <taxon>Magnoliopsida</taxon>
        <taxon>eudicotyledons</taxon>
        <taxon>Gunneridae</taxon>
        <taxon>Pentapetalae</taxon>
        <taxon>asterids</taxon>
        <taxon>campanulids</taxon>
        <taxon>Apiales</taxon>
        <taxon>Apiaceae</taxon>
        <taxon>Apioideae</taxon>
        <taxon>Scandiceae</taxon>
        <taxon>Daucinae</taxon>
        <taxon>Daucus</taxon>
        <taxon>Daucus sect. Daucus</taxon>
    </lineage>
</organism>
<evidence type="ECO:0000256" key="8">
    <source>
        <dbReference type="ARBA" id="ARBA00023125"/>
    </source>
</evidence>
<dbReference type="PANTHER" id="PTHR13710">
    <property type="entry name" value="DNA HELICASE RECQ FAMILY MEMBER"/>
    <property type="match status" value="1"/>
</dbReference>
<keyword evidence="4 11" id="KW-0547">Nucleotide-binding</keyword>
<proteinExistence type="inferred from homology"/>
<dbReference type="CDD" id="cd17920">
    <property type="entry name" value="DEXHc_RecQ"/>
    <property type="match status" value="1"/>
</dbReference>
<dbReference type="GO" id="GO:0003677">
    <property type="term" value="F:DNA binding"/>
    <property type="evidence" value="ECO:0007669"/>
    <property type="project" value="UniProtKB-KW"/>
</dbReference>
<dbReference type="InterPro" id="IPR004589">
    <property type="entry name" value="DNA_helicase_ATP-dep_RecQ"/>
</dbReference>
<dbReference type="Pfam" id="PF09382">
    <property type="entry name" value="RQC"/>
    <property type="match status" value="1"/>
</dbReference>
<dbReference type="Gene3D" id="1.10.150.80">
    <property type="entry name" value="HRDC domain"/>
    <property type="match status" value="1"/>
</dbReference>
<dbReference type="GO" id="GO:0016787">
    <property type="term" value="F:hydrolase activity"/>
    <property type="evidence" value="ECO:0007669"/>
    <property type="project" value="UniProtKB-KW"/>
</dbReference>
<evidence type="ECO:0000256" key="4">
    <source>
        <dbReference type="ARBA" id="ARBA00022741"/>
    </source>
</evidence>
<gene>
    <name evidence="15" type="ORF">DCAR_0105214</name>
</gene>
<dbReference type="InterPro" id="IPR002121">
    <property type="entry name" value="HRDC_dom"/>
</dbReference>
<keyword evidence="6 11" id="KW-0347">Helicase</keyword>
<keyword evidence="7 11" id="KW-0067">ATP-binding</keyword>
<dbReference type="Proteomes" id="UP000077755">
    <property type="component" value="Chromosome 1"/>
</dbReference>
<dbReference type="NCBIfam" id="TIGR00614">
    <property type="entry name" value="recQ_fam"/>
    <property type="match status" value="1"/>
</dbReference>
<dbReference type="GO" id="GO:0043138">
    <property type="term" value="F:3'-5' DNA helicase activity"/>
    <property type="evidence" value="ECO:0007669"/>
    <property type="project" value="UniProtKB-EC"/>
</dbReference>
<dbReference type="SUPFAM" id="SSF46785">
    <property type="entry name" value="Winged helix' DNA-binding domain"/>
    <property type="match status" value="1"/>
</dbReference>
<evidence type="ECO:0000256" key="1">
    <source>
        <dbReference type="ARBA" id="ARBA00001947"/>
    </source>
</evidence>
<dbReference type="InterPro" id="IPR010997">
    <property type="entry name" value="HRDC-like_sf"/>
</dbReference>
<dbReference type="SMART" id="SM00490">
    <property type="entry name" value="HELICc"/>
    <property type="match status" value="1"/>
</dbReference>
<comment type="similarity">
    <text evidence="2 11">Belongs to the helicase family. RecQ subfamily.</text>
</comment>
<dbReference type="SUPFAM" id="SSF47819">
    <property type="entry name" value="HRDC-like"/>
    <property type="match status" value="1"/>
</dbReference>
<comment type="subcellular location">
    <subcellularLocation>
        <location evidence="11">Nucleus</location>
    </subcellularLocation>
</comment>
<dbReference type="Pfam" id="PF00570">
    <property type="entry name" value="HRDC"/>
    <property type="match status" value="1"/>
</dbReference>
<evidence type="ECO:0000256" key="6">
    <source>
        <dbReference type="ARBA" id="ARBA00022806"/>
    </source>
</evidence>
<comment type="cofactor">
    <cofactor evidence="1">
        <name>Zn(2+)</name>
        <dbReference type="ChEBI" id="CHEBI:29105"/>
    </cofactor>
</comment>
<dbReference type="InterPro" id="IPR044876">
    <property type="entry name" value="HRDC_dom_sf"/>
</dbReference>
<dbReference type="SMART" id="SM00487">
    <property type="entry name" value="DEXDc"/>
    <property type="match status" value="1"/>
</dbReference>
<evidence type="ECO:0000256" key="3">
    <source>
        <dbReference type="ARBA" id="ARBA00008894"/>
    </source>
</evidence>
<evidence type="ECO:0000256" key="7">
    <source>
        <dbReference type="ARBA" id="ARBA00022840"/>
    </source>
</evidence>
<dbReference type="FunFam" id="3.40.50.300:FF:001450">
    <property type="entry name" value="ATP-dependent DNA helicase"/>
    <property type="match status" value="1"/>
</dbReference>
<dbReference type="InterPro" id="IPR036390">
    <property type="entry name" value="WH_DNA-bd_sf"/>
</dbReference>
<dbReference type="EMBL" id="CP093343">
    <property type="protein sequence ID" value="WOG86020.1"/>
    <property type="molecule type" value="Genomic_DNA"/>
</dbReference>
<dbReference type="InterPro" id="IPR014001">
    <property type="entry name" value="Helicase_ATP-bd"/>
</dbReference>
<comment type="similarity">
    <text evidence="3">Belongs to the disease resistance NB-LRR family.</text>
</comment>
<dbReference type="Pfam" id="PF00271">
    <property type="entry name" value="Helicase_C"/>
    <property type="match status" value="1"/>
</dbReference>
<dbReference type="SUPFAM" id="SSF52540">
    <property type="entry name" value="P-loop containing nucleoside triphosphate hydrolases"/>
    <property type="match status" value="1"/>
</dbReference>
<dbReference type="GO" id="GO:0006260">
    <property type="term" value="P:DNA replication"/>
    <property type="evidence" value="ECO:0007669"/>
    <property type="project" value="InterPro"/>
</dbReference>
<evidence type="ECO:0000259" key="14">
    <source>
        <dbReference type="PROSITE" id="PS51194"/>
    </source>
</evidence>
<dbReference type="Pfam" id="PF00270">
    <property type="entry name" value="DEAD"/>
    <property type="match status" value="1"/>
</dbReference>
<dbReference type="GO" id="GO:0000724">
    <property type="term" value="P:double-strand break repair via homologous recombination"/>
    <property type="evidence" value="ECO:0007669"/>
    <property type="project" value="TreeGrafter"/>
</dbReference>
<dbReference type="PROSITE" id="PS51192">
    <property type="entry name" value="HELICASE_ATP_BIND_1"/>
    <property type="match status" value="1"/>
</dbReference>
<protein>
    <recommendedName>
        <fullName evidence="11">ATP-dependent DNA helicase</fullName>
        <ecNumber evidence="11">5.6.2.4</ecNumber>
    </recommendedName>
</protein>
<reference evidence="15" key="1">
    <citation type="journal article" date="2016" name="Nat. Genet.">
        <title>A high-quality carrot genome assembly provides new insights into carotenoid accumulation and asterid genome evolution.</title>
        <authorList>
            <person name="Iorizzo M."/>
            <person name="Ellison S."/>
            <person name="Senalik D."/>
            <person name="Zeng P."/>
            <person name="Satapoomin P."/>
            <person name="Huang J."/>
            <person name="Bowman M."/>
            <person name="Iovene M."/>
            <person name="Sanseverino W."/>
            <person name="Cavagnaro P."/>
            <person name="Yildiz M."/>
            <person name="Macko-Podgorni A."/>
            <person name="Moranska E."/>
            <person name="Grzebelus E."/>
            <person name="Grzebelus D."/>
            <person name="Ashrafi H."/>
            <person name="Zheng Z."/>
            <person name="Cheng S."/>
            <person name="Spooner D."/>
            <person name="Van Deynze A."/>
            <person name="Simon P."/>
        </authorList>
    </citation>
    <scope>NUCLEOTIDE SEQUENCE</scope>
    <source>
        <tissue evidence="15">Leaf</tissue>
    </source>
</reference>
<accession>A0AAF0WDH2</accession>
<dbReference type="FunFam" id="1.10.10.10:FF:000513">
    <property type="entry name" value="ATP-dependent DNA helicase"/>
    <property type="match status" value="1"/>
</dbReference>
<evidence type="ECO:0000256" key="2">
    <source>
        <dbReference type="ARBA" id="ARBA00005446"/>
    </source>
</evidence>
<name>A0AAF0WDH2_DAUCS</name>
<keyword evidence="9" id="KW-0413">Isomerase</keyword>
<dbReference type="InterPro" id="IPR027417">
    <property type="entry name" value="P-loop_NTPase"/>
</dbReference>
<dbReference type="PROSITE" id="PS51194">
    <property type="entry name" value="HELICASE_CTER"/>
    <property type="match status" value="1"/>
</dbReference>
<keyword evidence="16" id="KW-1185">Reference proteome</keyword>
<evidence type="ECO:0000259" key="12">
    <source>
        <dbReference type="PROSITE" id="PS50967"/>
    </source>
</evidence>
<dbReference type="Pfam" id="PF14493">
    <property type="entry name" value="HTH_40"/>
    <property type="match status" value="1"/>
</dbReference>
<evidence type="ECO:0000256" key="11">
    <source>
        <dbReference type="RuleBase" id="RU364117"/>
    </source>
</evidence>
<dbReference type="Gene3D" id="1.10.10.10">
    <property type="entry name" value="Winged helix-like DNA-binding domain superfamily/Winged helix DNA-binding domain"/>
    <property type="match status" value="1"/>
</dbReference>
<keyword evidence="8" id="KW-0238">DNA-binding</keyword>
<evidence type="ECO:0000256" key="5">
    <source>
        <dbReference type="ARBA" id="ARBA00022801"/>
    </source>
</evidence>
<evidence type="ECO:0000313" key="15">
    <source>
        <dbReference type="EMBL" id="WOG86020.1"/>
    </source>
</evidence>
<evidence type="ECO:0000313" key="16">
    <source>
        <dbReference type="Proteomes" id="UP000077755"/>
    </source>
</evidence>
<dbReference type="GO" id="GO:0005737">
    <property type="term" value="C:cytoplasm"/>
    <property type="evidence" value="ECO:0007669"/>
    <property type="project" value="TreeGrafter"/>
</dbReference>
<dbReference type="Pfam" id="PF16124">
    <property type="entry name" value="RecQ_Zn_bind"/>
    <property type="match status" value="1"/>
</dbReference>
<evidence type="ECO:0000256" key="9">
    <source>
        <dbReference type="ARBA" id="ARBA00023235"/>
    </source>
</evidence>
<comment type="catalytic activity">
    <reaction evidence="10 11">
        <text>Couples ATP hydrolysis with the unwinding of duplex DNA by translocating in the 3'-5' direction.</text>
        <dbReference type="EC" id="5.6.2.4"/>
    </reaction>
</comment>
<dbReference type="InterPro" id="IPR011545">
    <property type="entry name" value="DEAD/DEAH_box_helicase_dom"/>
</dbReference>
<evidence type="ECO:0000256" key="10">
    <source>
        <dbReference type="ARBA" id="ARBA00034617"/>
    </source>
</evidence>
<keyword evidence="5 11" id="KW-0378">Hydrolase</keyword>
<dbReference type="SMART" id="SM00341">
    <property type="entry name" value="HRDC"/>
    <property type="match status" value="1"/>
</dbReference>
<dbReference type="InterPro" id="IPR018982">
    <property type="entry name" value="RQC_domain"/>
</dbReference>
<dbReference type="InterPro" id="IPR032284">
    <property type="entry name" value="RecQ_Zn-bd"/>
</dbReference>
<dbReference type="EC" id="5.6.2.4" evidence="11"/>
<feature type="domain" description="HRDC" evidence="12">
    <location>
        <begin position="535"/>
        <end position="615"/>
    </location>
</feature>
<dbReference type="AlphaFoldDB" id="A0AAF0WDH2"/>
<keyword evidence="11" id="KW-0539">Nucleus</keyword>
<dbReference type="GO" id="GO:0005634">
    <property type="term" value="C:nucleus"/>
    <property type="evidence" value="ECO:0007669"/>
    <property type="project" value="UniProtKB-SubCell"/>
</dbReference>
<sequence>MESVLKKHFGYSAFRPYQKQIIEHILDGNDSLVVMATGSGKSLCYQVPPLISNKTAVVISPLISLMQDQVMALKQRGIRAEYLCSAQIDSTVQSKAESGIFHILYMTPEKASSVSNSFWSKLLNVGICLLAVDEAHCISEWGHNFRVEYKQLDKLRDVLINVPFVGLTATATEKVQSDIIQSLKLKDPYLAVGSFDRKNLFYGVKTSNHGSSSVFEFVEEILKCVASSGSIIIYCTSIKDVEQISKSLLEAGVKSGIYHGRMASKAREESHRLFIRDEIQIMVATIAFGMGIDKPDVRHVLHYGCPKSLESYYQESGRCGRDGIASNCWLYYNRSDFAKADFYCREAQSESQRKAIMESFMAAQQYCMLRTCRRKYLLEYFGEICAYENCGYCDNCTIPKKEIDVSKQAFLLMACIKSCGGRWGLNLPVDVLRGSRSKKIVDARYDKLPFHSLGKEVSANWWKILASQLISFGFLTENLKYKTISVSPEGMNFLSSCTPDHQPPLLLPVGEEEQQNAIGGGRDFNMDFLKSEGLSQEELELYKMLLGERMSLARAAGIAPYAICGDQTIKKFVLTRPSTKARLANIDGVNQHLLGKYGDRILQSIRDLSKGLGLSLDVVSTLQVVNNQKICTASYHPKELAPARFQAWKMWHEDGLSFQKIANFPGRSAPIKEQTVVGYVLDAAREGCVMDWMRFSGEIGLTEDAFINIEAAILKVGSKDKLRPIKDELPEEVSYTHIRTVLAMQDLGLTRDALLANHRPSNEANDCSIETVEIPKQSYISSHVESKICELKEPVNCMAEHLSSQGESKAVSGMQDFDDQHSLRKRQKVDPHKNLISVKATEDSIIEWLGNFENGISLSDIVEHFKGSTAESVAHLLSCLESEFVIYKKNDHYKLL</sequence>
<dbReference type="GO" id="GO:0005694">
    <property type="term" value="C:chromosome"/>
    <property type="evidence" value="ECO:0007669"/>
    <property type="project" value="TreeGrafter"/>
</dbReference>
<dbReference type="PANTHER" id="PTHR13710:SF120">
    <property type="entry name" value="BIFUNCTIONAL 3'-5' EXONUCLEASE_ATP-DEPENDENT HELICASE WRN"/>
    <property type="match status" value="1"/>
</dbReference>
<reference evidence="15" key="2">
    <citation type="submission" date="2022-03" db="EMBL/GenBank/DDBJ databases">
        <title>Draft title - Genomic analysis of global carrot germplasm unveils the trajectory of domestication and the origin of high carotenoid orange carrot.</title>
        <authorList>
            <person name="Iorizzo M."/>
            <person name="Ellison S."/>
            <person name="Senalik D."/>
            <person name="Macko-Podgorni A."/>
            <person name="Grzebelus D."/>
            <person name="Bostan H."/>
            <person name="Rolling W."/>
            <person name="Curaba J."/>
            <person name="Simon P."/>
        </authorList>
    </citation>
    <scope>NUCLEOTIDE SEQUENCE</scope>
    <source>
        <tissue evidence="15">Leaf</tissue>
    </source>
</reference>